<dbReference type="SUPFAM" id="SSF102114">
    <property type="entry name" value="Radical SAM enzymes"/>
    <property type="match status" value="2"/>
</dbReference>
<dbReference type="InterPro" id="IPR023867">
    <property type="entry name" value="Sulphatase_maturase_rSAM"/>
</dbReference>
<comment type="cofactor">
    <cofactor evidence="1">
        <name>[4Fe-4S] cluster</name>
        <dbReference type="ChEBI" id="CHEBI:49883"/>
    </cofactor>
</comment>
<dbReference type="NCBIfam" id="TIGR04085">
    <property type="entry name" value="rSAM_more_4Fe4S"/>
    <property type="match status" value="1"/>
</dbReference>
<organism evidence="2 3">
    <name type="scientific">Pseudomonas saponiphila</name>
    <dbReference type="NCBI Taxonomy" id="556534"/>
    <lineage>
        <taxon>Bacteria</taxon>
        <taxon>Pseudomonadati</taxon>
        <taxon>Pseudomonadota</taxon>
        <taxon>Gammaproteobacteria</taxon>
        <taxon>Pseudomonadales</taxon>
        <taxon>Pseudomonadaceae</taxon>
        <taxon>Pseudomonas</taxon>
    </lineage>
</organism>
<dbReference type="PANTHER" id="PTHR43273:SF3">
    <property type="entry name" value="ANAEROBIC SULFATASE-MATURATING ENZYME HOMOLOG ASLB-RELATED"/>
    <property type="match status" value="1"/>
</dbReference>
<reference evidence="3" key="1">
    <citation type="submission" date="2016-10" db="EMBL/GenBank/DDBJ databases">
        <authorList>
            <person name="Varghese N."/>
            <person name="Submissions S."/>
        </authorList>
    </citation>
    <scope>NUCLEOTIDE SEQUENCE [LARGE SCALE GENOMIC DNA]</scope>
    <source>
        <strain evidence="3">DSM 9751</strain>
    </source>
</reference>
<sequence length="399" mass="43716">MSPRPFTLHIRMTKHCNADCSYCSSFEQVDTGRMSPESFEKAVQFIFGTAMKRLGVSPTHMTAQYLGGEILTYPIADLTRCVSYLRDTAAQHGMGFMDGCQSNLIGSVAKVDGLYRLFNGRVGTSVDSRGQSRTVQGSAEKYRLIWQESDSFLRNNRSTPGAVFVLDKDGLENAEHEVKRALLQGRAITLRPVFQGGTPGQQLLGAEDARAVFMAAFEKWFMASPIIIEPFFSMAQHRLEELSGNASSIGTACAFQSDCTKKSLSLEPNGDLYLCQEMADAGLFRIGNAVTGECDLDTVEALGSRSSNLHEDCRQCPYLATCQGGCMFEAVQQGRGLSGKSYHCLSWKALFASIDDGIKTFGAGAVREWLHRLDVRNRNALNDGLAKLNQVSLEECADA</sequence>
<dbReference type="PANTHER" id="PTHR43273">
    <property type="entry name" value="ANAEROBIC SULFATASE-MATURATING ENZYME HOMOLOG ASLB-RELATED"/>
    <property type="match status" value="1"/>
</dbReference>
<gene>
    <name evidence="2" type="ORF">SAMN05216178_6776</name>
</gene>
<dbReference type="Proteomes" id="UP000198982">
    <property type="component" value="Unassembled WGS sequence"/>
</dbReference>
<proteinExistence type="predicted"/>
<dbReference type="EMBL" id="FNTJ01000003">
    <property type="protein sequence ID" value="SED32204.1"/>
    <property type="molecule type" value="Genomic_DNA"/>
</dbReference>
<keyword evidence="3" id="KW-1185">Reference proteome</keyword>
<dbReference type="GO" id="GO:0016491">
    <property type="term" value="F:oxidoreductase activity"/>
    <property type="evidence" value="ECO:0007669"/>
    <property type="project" value="InterPro"/>
</dbReference>
<dbReference type="RefSeq" id="WP_092320753.1">
    <property type="nucleotide sequence ID" value="NZ_FNTJ01000003.1"/>
</dbReference>
<protein>
    <submittedName>
        <fullName evidence="2">Radical SAM additional 4Fe4S-binding SPASM domain-containing protein</fullName>
    </submittedName>
</protein>
<dbReference type="InterPro" id="IPR013785">
    <property type="entry name" value="Aldolase_TIM"/>
</dbReference>
<dbReference type="AlphaFoldDB" id="A0A1H4ZRU3"/>
<accession>A0A1H4ZRU3</accession>
<evidence type="ECO:0000313" key="3">
    <source>
        <dbReference type="Proteomes" id="UP000198982"/>
    </source>
</evidence>
<name>A0A1H4ZRU3_9PSED</name>
<dbReference type="Gene3D" id="3.20.20.70">
    <property type="entry name" value="Aldolase class I"/>
    <property type="match status" value="1"/>
</dbReference>
<evidence type="ECO:0000256" key="1">
    <source>
        <dbReference type="ARBA" id="ARBA00001966"/>
    </source>
</evidence>
<dbReference type="InterPro" id="IPR023885">
    <property type="entry name" value="4Fe4S-binding_SPASM_dom"/>
</dbReference>
<dbReference type="InterPro" id="IPR058240">
    <property type="entry name" value="rSAM_sf"/>
</dbReference>
<evidence type="ECO:0000313" key="2">
    <source>
        <dbReference type="EMBL" id="SED32204.1"/>
    </source>
</evidence>